<dbReference type="PANTHER" id="PTHR15162:SF7">
    <property type="entry name" value="SUCCINYLGLUTAMATE DESUCCINYLASE"/>
    <property type="match status" value="1"/>
</dbReference>
<proteinExistence type="predicted"/>
<dbReference type="HOGENOM" id="CLU_1221721_0_0_1"/>
<dbReference type="RefSeq" id="XP_002186105.1">
    <property type="nucleotide sequence ID" value="XM_002186069.1"/>
</dbReference>
<dbReference type="Gene3D" id="3.40.630.10">
    <property type="entry name" value="Zn peptidases"/>
    <property type="match status" value="2"/>
</dbReference>
<dbReference type="EMBL" id="CP001142">
    <property type="protein sequence ID" value="ACI65575.1"/>
    <property type="molecule type" value="Genomic_DNA"/>
</dbReference>
<dbReference type="GO" id="GO:0005829">
    <property type="term" value="C:cytosol"/>
    <property type="evidence" value="ECO:0007669"/>
    <property type="project" value="TreeGrafter"/>
</dbReference>
<evidence type="ECO:0008006" key="9">
    <source>
        <dbReference type="Google" id="ProtNLM"/>
    </source>
</evidence>
<evidence type="ECO:0000313" key="7">
    <source>
        <dbReference type="EMBL" id="ACI65575.1"/>
    </source>
</evidence>
<evidence type="ECO:0000256" key="2">
    <source>
        <dbReference type="ARBA" id="ARBA00022723"/>
    </source>
</evidence>
<dbReference type="PaxDb" id="2850-Phatr44003"/>
<dbReference type="PANTHER" id="PTHR15162">
    <property type="entry name" value="ASPARTOACYLASE"/>
    <property type="match status" value="1"/>
</dbReference>
<keyword evidence="8" id="KW-1185">Reference proteome</keyword>
<evidence type="ECO:0000259" key="6">
    <source>
        <dbReference type="Pfam" id="PF24827"/>
    </source>
</evidence>
<keyword evidence="3" id="KW-0378">Hydrolase</keyword>
<protein>
    <recommendedName>
        <fullName evidence="9">Aspartoacylase</fullName>
    </recommendedName>
</protein>
<dbReference type="AlphaFoldDB" id="B5Y517"/>
<dbReference type="eggNOG" id="ENOG502QRAK">
    <property type="taxonomic scope" value="Eukaryota"/>
</dbReference>
<dbReference type="Pfam" id="PF04952">
    <property type="entry name" value="AstE_AspA_hybrid"/>
    <property type="match status" value="1"/>
</dbReference>
<dbReference type="InterPro" id="IPR050178">
    <property type="entry name" value="AspA/AstE_fam"/>
</dbReference>
<evidence type="ECO:0000259" key="5">
    <source>
        <dbReference type="Pfam" id="PF04952"/>
    </source>
</evidence>
<comment type="cofactor">
    <cofactor evidence="1">
        <name>Zn(2+)</name>
        <dbReference type="ChEBI" id="CHEBI:29105"/>
    </cofactor>
</comment>
<keyword evidence="4" id="KW-0862">Zinc</keyword>
<evidence type="ECO:0000256" key="1">
    <source>
        <dbReference type="ARBA" id="ARBA00001947"/>
    </source>
</evidence>
<name>B5Y517_PHATC</name>
<dbReference type="GO" id="GO:0046872">
    <property type="term" value="F:metal ion binding"/>
    <property type="evidence" value="ECO:0007669"/>
    <property type="project" value="UniProtKB-KW"/>
</dbReference>
<feature type="domain" description="AstE/AspA barrel-sandwich hybrid" evidence="5">
    <location>
        <begin position="253"/>
        <end position="319"/>
    </location>
</feature>
<reference evidence="8" key="2">
    <citation type="submission" date="2008-08" db="EMBL/GenBank/DDBJ databases">
        <authorList>
            <consortium name="Diatom Consortium"/>
            <person name="Grigoriev I."/>
            <person name="Grimwood J."/>
            <person name="Kuo A."/>
            <person name="Otillar R.P."/>
            <person name="Salamov A."/>
            <person name="Detter J.C."/>
            <person name="Lindquist E."/>
            <person name="Shapiro H."/>
            <person name="Lucas S."/>
            <person name="Glavina del Rio T."/>
            <person name="Pitluck S."/>
            <person name="Rokhsar D."/>
            <person name="Bowler C."/>
        </authorList>
    </citation>
    <scope>GENOME REANNOTATION</scope>
    <source>
        <strain evidence="8">CCAP 1055/1</strain>
    </source>
</reference>
<feature type="domain" description="Succinylglutamate desuccinylase/Aspartoacylase catalytic" evidence="6">
    <location>
        <begin position="114"/>
        <end position="213"/>
    </location>
</feature>
<dbReference type="Proteomes" id="UP000000759">
    <property type="component" value="Chromosome 3"/>
</dbReference>
<dbReference type="KEGG" id="pti:PHATR_44003"/>
<dbReference type="InterPro" id="IPR055438">
    <property type="entry name" value="AstE_AspA_cat"/>
</dbReference>
<dbReference type="GeneID" id="7204206"/>
<dbReference type="GO" id="GO:0016788">
    <property type="term" value="F:hydrolase activity, acting on ester bonds"/>
    <property type="evidence" value="ECO:0007669"/>
    <property type="project" value="InterPro"/>
</dbReference>
<reference evidence="7 8" key="1">
    <citation type="journal article" date="2008" name="Nature">
        <title>The Phaeodactylum genome reveals the evolutionary history of diatom genomes.</title>
        <authorList>
            <person name="Bowler C."/>
            <person name="Allen A.E."/>
            <person name="Badger J.H."/>
            <person name="Grimwood J."/>
            <person name="Jabbari K."/>
            <person name="Kuo A."/>
            <person name="Maheswari U."/>
            <person name="Martens C."/>
            <person name="Maumus F."/>
            <person name="Otillar R.P."/>
            <person name="Rayko E."/>
            <person name="Salamov A."/>
            <person name="Vandepoele K."/>
            <person name="Beszteri B."/>
            <person name="Gruber A."/>
            <person name="Heijde M."/>
            <person name="Katinka M."/>
            <person name="Mock T."/>
            <person name="Valentin K."/>
            <person name="Verret F."/>
            <person name="Berges J.A."/>
            <person name="Brownlee C."/>
            <person name="Cadoret J.P."/>
            <person name="Chiovitti A."/>
            <person name="Choi C.J."/>
            <person name="Coesel S."/>
            <person name="De Martino A."/>
            <person name="Detter J.C."/>
            <person name="Durkin C."/>
            <person name="Falciatore A."/>
            <person name="Fournet J."/>
            <person name="Haruta M."/>
            <person name="Huysman M.J."/>
            <person name="Jenkins B.D."/>
            <person name="Jiroutova K."/>
            <person name="Jorgensen R.E."/>
            <person name="Joubert Y."/>
            <person name="Kaplan A."/>
            <person name="Kroger N."/>
            <person name="Kroth P.G."/>
            <person name="La Roche J."/>
            <person name="Lindquist E."/>
            <person name="Lommer M."/>
            <person name="Martin-Jezequel V."/>
            <person name="Lopez P.J."/>
            <person name="Lucas S."/>
            <person name="Mangogna M."/>
            <person name="McGinnis K."/>
            <person name="Medlin L.K."/>
            <person name="Montsant A."/>
            <person name="Oudot-Le Secq M.P."/>
            <person name="Napoli C."/>
            <person name="Obornik M."/>
            <person name="Parker M.S."/>
            <person name="Petit J.L."/>
            <person name="Porcel B.M."/>
            <person name="Poulsen N."/>
            <person name="Robison M."/>
            <person name="Rychlewski L."/>
            <person name="Rynearson T.A."/>
            <person name="Schmutz J."/>
            <person name="Shapiro H."/>
            <person name="Siaut M."/>
            <person name="Stanley M."/>
            <person name="Sussman M.R."/>
            <person name="Taylor A.R."/>
            <person name="Vardi A."/>
            <person name="von Dassow P."/>
            <person name="Vyverman W."/>
            <person name="Willis A."/>
            <person name="Wyrwicz L.S."/>
            <person name="Rokhsar D.S."/>
            <person name="Weissenbach J."/>
            <person name="Armbrust E.V."/>
            <person name="Green B.R."/>
            <person name="Van de Peer Y."/>
            <person name="Grigoriev I.V."/>
        </authorList>
    </citation>
    <scope>NUCLEOTIDE SEQUENCE [LARGE SCALE GENOMIC DNA]</scope>
    <source>
        <strain evidence="7 8">CCAP 1055/1</strain>
    </source>
</reference>
<dbReference type="Pfam" id="PF24827">
    <property type="entry name" value="AstE_AspA_cat"/>
    <property type="match status" value="2"/>
</dbReference>
<dbReference type="OrthoDB" id="8300214at2759"/>
<evidence type="ECO:0000256" key="4">
    <source>
        <dbReference type="ARBA" id="ARBA00022833"/>
    </source>
</evidence>
<dbReference type="STRING" id="556484.B5Y517"/>
<dbReference type="Gene3D" id="2.20.25.160">
    <property type="match status" value="1"/>
</dbReference>
<dbReference type="InParanoid" id="B5Y517"/>
<accession>B5Y517</accession>
<sequence length="354" mass="38919">MQSFLQRYSFDIESLKSMLSFVCFTLSFPVVAASLSGSMSTIRNVVVVGGTHGNEYTGVWCIKALDRAAESLSALYPSLRISTLLANPEAYRQNKRFNPYALTKSMRCSGQSFKTDVIVDLHSTTSNMGLTLIIAEGDSLMAAAAAYVLLKCGGEARGARCLMHSHPSRESRPNLSSAARHGFTIEVGPVPQGILRHDAVERTQQAVAALLEFLQLHNQDRTRLLQNLRQAYDNKKVPCFRSAPARRPGEMSGKITWPCDSENVNFPAVMVHKDLQDRDFHEIQTGDPLFVDLKGKTIPYTGSHGSPVYLMFVNEGGYYYASSGTGIGVAIRADFNLESGKFVEKITVGEYDVS</sequence>
<evidence type="ECO:0000313" key="8">
    <source>
        <dbReference type="Proteomes" id="UP000000759"/>
    </source>
</evidence>
<feature type="domain" description="Succinylglutamate desuccinylase/Aspartoacylase catalytic" evidence="6">
    <location>
        <begin position="43"/>
        <end position="100"/>
    </location>
</feature>
<evidence type="ECO:0000256" key="3">
    <source>
        <dbReference type="ARBA" id="ARBA00022801"/>
    </source>
</evidence>
<dbReference type="SUPFAM" id="SSF53187">
    <property type="entry name" value="Zn-dependent exopeptidases"/>
    <property type="match status" value="1"/>
</dbReference>
<gene>
    <name evidence="7" type="ORF">PHATR_44003</name>
</gene>
<organism evidence="7 8">
    <name type="scientific">Phaeodactylum tricornutum (strain CCAP 1055/1)</name>
    <dbReference type="NCBI Taxonomy" id="556484"/>
    <lineage>
        <taxon>Eukaryota</taxon>
        <taxon>Sar</taxon>
        <taxon>Stramenopiles</taxon>
        <taxon>Ochrophyta</taxon>
        <taxon>Bacillariophyta</taxon>
        <taxon>Bacillariophyceae</taxon>
        <taxon>Bacillariophycidae</taxon>
        <taxon>Naviculales</taxon>
        <taxon>Phaeodactylaceae</taxon>
        <taxon>Phaeodactylum</taxon>
    </lineage>
</organism>
<keyword evidence="2" id="KW-0479">Metal-binding</keyword>
<dbReference type="InterPro" id="IPR007036">
    <property type="entry name" value="Aste_AspA_hybrid_dom"/>
</dbReference>